<dbReference type="InterPro" id="IPR009861">
    <property type="entry name" value="HCST"/>
</dbReference>
<dbReference type="Ensembl" id="ENSELUT00000033990.3">
    <property type="protein sequence ID" value="ENSELUP00000022916.3"/>
    <property type="gene ID" value="ENSELUG00000021827.3"/>
</dbReference>
<proteinExistence type="inferred from homology"/>
<keyword evidence="5 13" id="KW-0812">Transmembrane</keyword>
<dbReference type="STRING" id="8010.ENSELUP00000022916"/>
<dbReference type="GO" id="GO:0051897">
    <property type="term" value="P:positive regulation of phosphatidylinositol 3-kinase/protein kinase B signal transduction"/>
    <property type="evidence" value="ECO:0007669"/>
    <property type="project" value="InterPro"/>
</dbReference>
<evidence type="ECO:0000256" key="5">
    <source>
        <dbReference type="ARBA" id="ARBA00022692"/>
    </source>
</evidence>
<keyword evidence="6 14" id="KW-0732">Signal</keyword>
<dbReference type="Pfam" id="PF07213">
    <property type="entry name" value="DAP10"/>
    <property type="match status" value="1"/>
</dbReference>
<reference evidence="16" key="1">
    <citation type="journal article" date="2014" name="PLoS ONE">
        <title>The genome and linkage map of the northern pike (Esox lucius): conserved synteny revealed between the salmonid sister group and the Neoteleostei.</title>
        <authorList>
            <person name="Rondeau E.B."/>
            <person name="Minkley D.R."/>
            <person name="Leong J.S."/>
            <person name="Messmer A.M."/>
            <person name="Jantzen J.R."/>
            <person name="von Schalburg K.R."/>
            <person name="Lemon C."/>
            <person name="Bird N.H."/>
            <person name="Koop B.F."/>
        </authorList>
    </citation>
    <scope>NUCLEOTIDE SEQUENCE</scope>
</reference>
<evidence type="ECO:0000256" key="4">
    <source>
        <dbReference type="ARBA" id="ARBA00022553"/>
    </source>
</evidence>
<keyword evidence="16" id="KW-1185">Reference proteome</keyword>
<keyword evidence="9" id="KW-1015">Disulfide bond</keyword>
<reference evidence="15" key="3">
    <citation type="submission" date="2025-08" db="UniProtKB">
        <authorList>
            <consortium name="Ensembl"/>
        </authorList>
    </citation>
    <scope>IDENTIFICATION</scope>
</reference>
<keyword evidence="4" id="KW-0597">Phosphoprotein</keyword>
<organism evidence="15 16">
    <name type="scientific">Esox lucius</name>
    <name type="common">Northern pike</name>
    <dbReference type="NCBI Taxonomy" id="8010"/>
    <lineage>
        <taxon>Eukaryota</taxon>
        <taxon>Metazoa</taxon>
        <taxon>Chordata</taxon>
        <taxon>Craniata</taxon>
        <taxon>Vertebrata</taxon>
        <taxon>Euteleostomi</taxon>
        <taxon>Actinopterygii</taxon>
        <taxon>Neopterygii</taxon>
        <taxon>Teleostei</taxon>
        <taxon>Protacanthopterygii</taxon>
        <taxon>Esociformes</taxon>
        <taxon>Esocidae</taxon>
        <taxon>Esox</taxon>
    </lineage>
</organism>
<reference evidence="15" key="2">
    <citation type="submission" date="2020-02" db="EMBL/GenBank/DDBJ databases">
        <title>Esox lucius (northern pike) genome, fEsoLuc1, primary haplotype.</title>
        <authorList>
            <person name="Myers G."/>
            <person name="Karagic N."/>
            <person name="Meyer A."/>
            <person name="Pippel M."/>
            <person name="Reichard M."/>
            <person name="Winkler S."/>
            <person name="Tracey A."/>
            <person name="Sims Y."/>
            <person name="Howe K."/>
            <person name="Rhie A."/>
            <person name="Formenti G."/>
            <person name="Durbin R."/>
            <person name="Fedrigo O."/>
            <person name="Jarvis E.D."/>
        </authorList>
    </citation>
    <scope>NUCLEOTIDE SEQUENCE [LARGE SCALE GENOMIC DNA]</scope>
</reference>
<evidence type="ECO:0000256" key="6">
    <source>
        <dbReference type="ARBA" id="ARBA00022729"/>
    </source>
</evidence>
<keyword evidence="10" id="KW-0325">Glycoprotein</keyword>
<feature type="signal peptide" evidence="14">
    <location>
        <begin position="1"/>
        <end position="37"/>
    </location>
</feature>
<accession>A0A3P8Z283</accession>
<dbReference type="OMA" id="NAHKVYM"/>
<dbReference type="GO" id="GO:0050776">
    <property type="term" value="P:regulation of immune response"/>
    <property type="evidence" value="ECO:0007669"/>
    <property type="project" value="InterPro"/>
</dbReference>
<evidence type="ECO:0000313" key="15">
    <source>
        <dbReference type="Ensembl" id="ENSELUP00000022916.3"/>
    </source>
</evidence>
<evidence type="ECO:0000256" key="12">
    <source>
        <dbReference type="ARBA" id="ARBA00031263"/>
    </source>
</evidence>
<dbReference type="GO" id="GO:0016020">
    <property type="term" value="C:membrane"/>
    <property type="evidence" value="ECO:0007669"/>
    <property type="project" value="UniProtKB-SubCell"/>
</dbReference>
<dbReference type="Proteomes" id="UP000265140">
    <property type="component" value="Chromosome 20"/>
</dbReference>
<feature type="chain" id="PRO_5044187965" description="Hematopoietic cell signal transducer" evidence="14">
    <location>
        <begin position="38"/>
        <end position="98"/>
    </location>
</feature>
<feature type="transmembrane region" description="Helical" evidence="13">
    <location>
        <begin position="53"/>
        <end position="75"/>
    </location>
</feature>
<reference evidence="15" key="4">
    <citation type="submission" date="2025-09" db="UniProtKB">
        <authorList>
            <consortium name="Ensembl"/>
        </authorList>
    </citation>
    <scope>IDENTIFICATION</scope>
</reference>
<dbReference type="PANTHER" id="PTHR21409:SF1">
    <property type="entry name" value="HEMATOPOIETIC CELL SIGNAL TRANSDUCER"/>
    <property type="match status" value="1"/>
</dbReference>
<name>A0A3P8Z283_ESOLU</name>
<dbReference type="PANTHER" id="PTHR21409">
    <property type="entry name" value="HEMATOPOIETIC CELL SIGNAL TRANSDUCER"/>
    <property type="match status" value="1"/>
</dbReference>
<evidence type="ECO:0000256" key="9">
    <source>
        <dbReference type="ARBA" id="ARBA00023157"/>
    </source>
</evidence>
<protein>
    <recommendedName>
        <fullName evidence="3">Hematopoietic cell signal transducer</fullName>
    </recommendedName>
    <alternativeName>
        <fullName evidence="12">DNAX-activation protein 10</fullName>
    </alternativeName>
    <alternativeName>
        <fullName evidence="11">Membrane protein DAP10</fullName>
    </alternativeName>
</protein>
<evidence type="ECO:0000256" key="2">
    <source>
        <dbReference type="ARBA" id="ARBA00006724"/>
    </source>
</evidence>
<evidence type="ECO:0000256" key="10">
    <source>
        <dbReference type="ARBA" id="ARBA00023180"/>
    </source>
</evidence>
<evidence type="ECO:0000256" key="11">
    <source>
        <dbReference type="ARBA" id="ARBA00031053"/>
    </source>
</evidence>
<evidence type="ECO:0000313" key="16">
    <source>
        <dbReference type="Proteomes" id="UP000265140"/>
    </source>
</evidence>
<keyword evidence="7 13" id="KW-1133">Transmembrane helix</keyword>
<evidence type="ECO:0000256" key="8">
    <source>
        <dbReference type="ARBA" id="ARBA00023136"/>
    </source>
</evidence>
<dbReference type="AlphaFoldDB" id="A0A3P8Z283"/>
<comment type="similarity">
    <text evidence="2">Belongs to the DAP10 family.</text>
</comment>
<dbReference type="GO" id="GO:0043548">
    <property type="term" value="F:phosphatidylinositol 3-kinase binding"/>
    <property type="evidence" value="ECO:0007669"/>
    <property type="project" value="InterPro"/>
</dbReference>
<comment type="subcellular location">
    <subcellularLocation>
        <location evidence="1">Membrane</location>
        <topology evidence="1">Single-pass type I membrane protein</topology>
    </subcellularLocation>
</comment>
<sequence length="98" mass="10815">MTLCSVSADIAVVNKMAENASLLMVLFLCLCENVVTATDTDNLSCYRIKPGTMASVIIADVILTIGIVIVTYHCASRRRLRKERADKVYMNVRANCKT</sequence>
<evidence type="ECO:0000256" key="13">
    <source>
        <dbReference type="SAM" id="Phobius"/>
    </source>
</evidence>
<keyword evidence="8 13" id="KW-0472">Membrane</keyword>
<evidence type="ECO:0000256" key="1">
    <source>
        <dbReference type="ARBA" id="ARBA00004479"/>
    </source>
</evidence>
<dbReference type="Bgee" id="ENSELUG00000021827">
    <property type="expression patterns" value="Expressed in spleen and 11 other cell types or tissues"/>
</dbReference>
<evidence type="ECO:0000256" key="3">
    <source>
        <dbReference type="ARBA" id="ARBA00018050"/>
    </source>
</evidence>
<dbReference type="GO" id="GO:0005102">
    <property type="term" value="F:signaling receptor binding"/>
    <property type="evidence" value="ECO:0007669"/>
    <property type="project" value="InterPro"/>
</dbReference>
<evidence type="ECO:0000256" key="14">
    <source>
        <dbReference type="SAM" id="SignalP"/>
    </source>
</evidence>
<dbReference type="OrthoDB" id="8670797at2759"/>
<dbReference type="GeneTree" id="ENSGT00990000205757"/>
<evidence type="ECO:0000256" key="7">
    <source>
        <dbReference type="ARBA" id="ARBA00022989"/>
    </source>
</evidence>